<evidence type="ECO:0000313" key="3">
    <source>
        <dbReference type="Proteomes" id="UP000263445"/>
    </source>
</evidence>
<evidence type="ECO:0000313" key="2">
    <source>
        <dbReference type="EMBL" id="AXQ51505.1"/>
    </source>
</evidence>
<name>A0A385D086_9CAUD</name>
<protein>
    <recommendedName>
        <fullName evidence="4">Helix-turn-helix DNA binding domain protein</fullName>
    </recommendedName>
</protein>
<feature type="region of interest" description="Disordered" evidence="1">
    <location>
        <begin position="1"/>
        <end position="27"/>
    </location>
</feature>
<proteinExistence type="predicted"/>
<reference evidence="3" key="1">
    <citation type="submission" date="2018-07" db="EMBL/GenBank/DDBJ databases">
        <authorList>
            <person name="Franco M."/>
            <person name="Long C.G."/>
            <person name="Nyagwencha E."/>
            <person name="Ho K.T."/>
            <person name="Hamzaoui H.B."/>
            <person name="Dickel M."/>
            <person name="Carrell M."/>
            <person name="Graham J."/>
            <person name="Kirkpatrick B.L."/>
            <person name="Twichell C.M."/>
            <person name="Lawson J.N."/>
            <person name="Warner M.H."/>
            <person name="Garlena R.A."/>
            <person name="Russell D.A."/>
            <person name="Pope W.H."/>
            <person name="Jacobs-Sera D."/>
            <person name="Hatfull G.F."/>
        </authorList>
    </citation>
    <scope>NUCLEOTIDE SEQUENCE [LARGE SCALE GENOMIC DNA]</scope>
</reference>
<gene>
    <name evidence="2" type="primary">77</name>
    <name evidence="2" type="ORF">SEA_AMOCHICK_77</name>
</gene>
<evidence type="ECO:0008006" key="4">
    <source>
        <dbReference type="Google" id="ProtNLM"/>
    </source>
</evidence>
<evidence type="ECO:0000256" key="1">
    <source>
        <dbReference type="SAM" id="MobiDB-lite"/>
    </source>
</evidence>
<dbReference type="Proteomes" id="UP000263445">
    <property type="component" value="Segment"/>
</dbReference>
<organism evidence="2 3">
    <name type="scientific">Mycobacterium phage Amochick</name>
    <dbReference type="NCBI Taxonomy" id="2301540"/>
    <lineage>
        <taxon>Viruses</taxon>
        <taxon>Duplodnaviria</taxon>
        <taxon>Heunggongvirae</taxon>
        <taxon>Uroviricota</taxon>
        <taxon>Caudoviricetes</taxon>
        <taxon>Gilesvirus</taxon>
        <taxon>Gilesvirus giles</taxon>
    </lineage>
</organism>
<accession>A0A385D086</accession>
<dbReference type="EMBL" id="MH697577">
    <property type="protein sequence ID" value="AXQ51505.1"/>
    <property type="molecule type" value="Genomic_DNA"/>
</dbReference>
<sequence length="113" mass="12103">MSRHNARHTDPATSHRAARANRASRQSHKRMMLAGFALFPVNGCTDAEAAESAGLMQPGVCWWHRASDLRDAGLIAWKTRADGTRVTVRGPNGVRVGVSVITDAGRDAVRGAA</sequence>